<protein>
    <recommendedName>
        <fullName evidence="4">Secreted protein</fullName>
    </recommendedName>
</protein>
<keyword evidence="3" id="KW-1185">Reference proteome</keyword>
<organism evidence="2 3">
    <name type="scientific">Botrytis porri</name>
    <dbReference type="NCBI Taxonomy" id="87229"/>
    <lineage>
        <taxon>Eukaryota</taxon>
        <taxon>Fungi</taxon>
        <taxon>Dikarya</taxon>
        <taxon>Ascomycota</taxon>
        <taxon>Pezizomycotina</taxon>
        <taxon>Leotiomycetes</taxon>
        <taxon>Helotiales</taxon>
        <taxon>Sclerotiniaceae</taxon>
        <taxon>Botrytis</taxon>
    </lineage>
</organism>
<proteinExistence type="predicted"/>
<gene>
    <name evidence="2" type="ORF">BPOR_0673g00020</name>
</gene>
<name>A0A4Z1KD41_9HELO</name>
<dbReference type="AlphaFoldDB" id="A0A4Z1KD41"/>
<dbReference type="Proteomes" id="UP000297280">
    <property type="component" value="Unassembled WGS sequence"/>
</dbReference>
<evidence type="ECO:0000313" key="2">
    <source>
        <dbReference type="EMBL" id="TGO83268.1"/>
    </source>
</evidence>
<sequence length="84" mass="8882">MAPIARAGAALVTLAALSFSSSSWSWSWSDTPYSHAPITPIIASTVTKILERCSLTSITKISDSNAAPRLHCLAALSEDAINEH</sequence>
<reference evidence="2 3" key="1">
    <citation type="submission" date="2017-12" db="EMBL/GenBank/DDBJ databases">
        <title>Comparative genomics of Botrytis spp.</title>
        <authorList>
            <person name="Valero-Jimenez C.A."/>
            <person name="Tapia P."/>
            <person name="Veloso J."/>
            <person name="Silva-Moreno E."/>
            <person name="Staats M."/>
            <person name="Valdes J.H."/>
            <person name="Van Kan J.A.L."/>
        </authorList>
    </citation>
    <scope>NUCLEOTIDE SEQUENCE [LARGE SCALE GENOMIC DNA]</scope>
    <source>
        <strain evidence="2 3">MUCL3349</strain>
    </source>
</reference>
<dbReference type="EMBL" id="PQXO01000672">
    <property type="protein sequence ID" value="TGO83268.1"/>
    <property type="molecule type" value="Genomic_DNA"/>
</dbReference>
<keyword evidence="1" id="KW-0732">Signal</keyword>
<feature type="chain" id="PRO_5021475662" description="Secreted protein" evidence="1">
    <location>
        <begin position="26"/>
        <end position="84"/>
    </location>
</feature>
<evidence type="ECO:0000256" key="1">
    <source>
        <dbReference type="SAM" id="SignalP"/>
    </source>
</evidence>
<dbReference type="OrthoDB" id="3559813at2759"/>
<accession>A0A4Z1KD41</accession>
<comment type="caution">
    <text evidence="2">The sequence shown here is derived from an EMBL/GenBank/DDBJ whole genome shotgun (WGS) entry which is preliminary data.</text>
</comment>
<feature type="signal peptide" evidence="1">
    <location>
        <begin position="1"/>
        <end position="25"/>
    </location>
</feature>
<evidence type="ECO:0008006" key="4">
    <source>
        <dbReference type="Google" id="ProtNLM"/>
    </source>
</evidence>
<evidence type="ECO:0000313" key="3">
    <source>
        <dbReference type="Proteomes" id="UP000297280"/>
    </source>
</evidence>